<feature type="binding site" evidence="4">
    <location>
        <position position="392"/>
    </location>
    <ligand>
        <name>substrate</name>
    </ligand>
</feature>
<feature type="binding site" evidence="4">
    <location>
        <position position="283"/>
    </location>
    <ligand>
        <name>substrate</name>
    </ligand>
</feature>
<dbReference type="NCBIfam" id="NF045660">
    <property type="entry name" value="DiMthArgaseDdahStm"/>
    <property type="match status" value="1"/>
</dbReference>
<dbReference type="Proteomes" id="UP000241085">
    <property type="component" value="Unassembled WGS sequence"/>
</dbReference>
<feature type="active site" description="Nucleophile" evidence="3">
    <location>
        <position position="398"/>
    </location>
</feature>
<reference evidence="6 7" key="1">
    <citation type="submission" date="2018-03" db="EMBL/GenBank/DDBJ databases">
        <title>Bacteriophage NCPPB3778 and a type I-E CRISPR drive the evolution of the US Biological Select Agent, Rathayibacter toxicus.</title>
        <authorList>
            <person name="Davis E.W.II."/>
            <person name="Tabima J.F."/>
            <person name="Weisberg A.J."/>
            <person name="Dantas Lopes L."/>
            <person name="Wiseman M.S."/>
            <person name="Wiseman M.S."/>
            <person name="Pupko T."/>
            <person name="Belcher M.S."/>
            <person name="Sechler A.J."/>
            <person name="Tancos M.A."/>
            <person name="Schroeder B.K."/>
            <person name="Murray T.D."/>
            <person name="Luster D.G."/>
            <person name="Schneider W.L."/>
            <person name="Rogers E."/>
            <person name="Andreote F.D."/>
            <person name="Grunwald N.J."/>
            <person name="Putnam M.L."/>
            <person name="Chang J.H."/>
        </authorList>
    </citation>
    <scope>NUCLEOTIDE SEQUENCE [LARGE SCALE GENOMIC DNA]</scope>
    <source>
        <strain evidence="6 7">DSM 15933</strain>
    </source>
</reference>
<dbReference type="EMBL" id="PZPL01000001">
    <property type="protein sequence ID" value="PTL74706.1"/>
    <property type="molecule type" value="Genomic_DNA"/>
</dbReference>
<name>A0A2T4UYV0_9MICO</name>
<dbReference type="GO" id="GO:0045429">
    <property type="term" value="P:positive regulation of nitric oxide biosynthetic process"/>
    <property type="evidence" value="ECO:0007669"/>
    <property type="project" value="TreeGrafter"/>
</dbReference>
<keyword evidence="5" id="KW-0472">Membrane</keyword>
<dbReference type="GO" id="GO:0016597">
    <property type="term" value="F:amino acid binding"/>
    <property type="evidence" value="ECO:0007669"/>
    <property type="project" value="TreeGrafter"/>
</dbReference>
<dbReference type="AlphaFoldDB" id="A0A2T4UYV0"/>
<feature type="binding site" evidence="4">
    <location>
        <begin position="217"/>
        <end position="218"/>
    </location>
    <ligand>
        <name>substrate</name>
    </ligand>
</feature>
<feature type="binding site" evidence="4">
    <location>
        <position position="170"/>
    </location>
    <ligand>
        <name>substrate</name>
    </ligand>
</feature>
<comment type="caution">
    <text evidence="6">The sequence shown here is derived from an EMBL/GenBank/DDBJ whole genome shotgun (WGS) entry which is preliminary data.</text>
</comment>
<organism evidence="6 7">
    <name type="scientific">Rathayibacter caricis DSM 15933</name>
    <dbReference type="NCBI Taxonomy" id="1328867"/>
    <lineage>
        <taxon>Bacteria</taxon>
        <taxon>Bacillati</taxon>
        <taxon>Actinomycetota</taxon>
        <taxon>Actinomycetes</taxon>
        <taxon>Micrococcales</taxon>
        <taxon>Microbacteriaceae</taxon>
        <taxon>Rathayibacter</taxon>
    </lineage>
</organism>
<feature type="active site" description="Proton donor" evidence="3">
    <location>
        <position position="313"/>
    </location>
</feature>
<feature type="transmembrane region" description="Helical" evidence="5">
    <location>
        <begin position="47"/>
        <end position="70"/>
    </location>
</feature>
<protein>
    <submittedName>
        <fullName evidence="6">Dimethylarginine dimethylaminohydrolase</fullName>
    </submittedName>
</protein>
<evidence type="ECO:0000313" key="7">
    <source>
        <dbReference type="Proteomes" id="UP000241085"/>
    </source>
</evidence>
<dbReference type="SUPFAM" id="SSF55909">
    <property type="entry name" value="Pentein"/>
    <property type="match status" value="1"/>
</dbReference>
<dbReference type="InterPro" id="IPR033199">
    <property type="entry name" value="DDAH-like"/>
</dbReference>
<proteinExistence type="inferred from homology"/>
<keyword evidence="5" id="KW-0812">Transmembrane</keyword>
<feature type="transmembrane region" description="Helical" evidence="5">
    <location>
        <begin position="77"/>
        <end position="96"/>
    </location>
</feature>
<evidence type="ECO:0000256" key="2">
    <source>
        <dbReference type="ARBA" id="ARBA00022801"/>
    </source>
</evidence>
<evidence type="ECO:0000256" key="1">
    <source>
        <dbReference type="ARBA" id="ARBA00008532"/>
    </source>
</evidence>
<evidence type="ECO:0000313" key="6">
    <source>
        <dbReference type="EMBL" id="PTL74706.1"/>
    </source>
</evidence>
<evidence type="ECO:0000256" key="3">
    <source>
        <dbReference type="PIRSR" id="PIRSR633199-1"/>
    </source>
</evidence>
<dbReference type="GO" id="GO:0016403">
    <property type="term" value="F:dimethylargininase activity"/>
    <property type="evidence" value="ECO:0007669"/>
    <property type="project" value="TreeGrafter"/>
</dbReference>
<feature type="binding site" evidence="4">
    <location>
        <position position="237"/>
    </location>
    <ligand>
        <name>substrate</name>
    </ligand>
</feature>
<dbReference type="PANTHER" id="PTHR12737">
    <property type="entry name" value="DIMETHYLARGININE DIMETHYLAMINOHYDROLASE"/>
    <property type="match status" value="1"/>
</dbReference>
<feature type="binding site" evidence="4">
    <location>
        <position position="212"/>
    </location>
    <ligand>
        <name>substrate</name>
    </ligand>
</feature>
<feature type="transmembrane region" description="Helical" evidence="5">
    <location>
        <begin position="108"/>
        <end position="133"/>
    </location>
</feature>
<dbReference type="GO" id="GO:0006525">
    <property type="term" value="P:arginine metabolic process"/>
    <property type="evidence" value="ECO:0007669"/>
    <property type="project" value="TreeGrafter"/>
</dbReference>
<dbReference type="Gene3D" id="3.75.10.10">
    <property type="entry name" value="L-arginine/glycine Amidinotransferase, Chain A"/>
    <property type="match status" value="1"/>
</dbReference>
<evidence type="ECO:0000256" key="4">
    <source>
        <dbReference type="PIRSR" id="PIRSR633199-2"/>
    </source>
</evidence>
<keyword evidence="2 6" id="KW-0378">Hydrolase</keyword>
<accession>A0A2T4UYV0</accession>
<comment type="similarity">
    <text evidence="1">Belongs to the DDAH family.</text>
</comment>
<dbReference type="PANTHER" id="PTHR12737:SF9">
    <property type="entry name" value="DIMETHYLARGININASE"/>
    <property type="match status" value="1"/>
</dbReference>
<keyword evidence="5" id="KW-1133">Transmembrane helix</keyword>
<gene>
    <name evidence="6" type="ORF">C1I63_09825</name>
</gene>
<dbReference type="GO" id="GO:0000052">
    <property type="term" value="P:citrulline metabolic process"/>
    <property type="evidence" value="ECO:0007669"/>
    <property type="project" value="TreeGrafter"/>
</dbReference>
<keyword evidence="7" id="KW-1185">Reference proteome</keyword>
<sequence length="404" mass="42192">MTAPTLGRRVLPAIAAAAATAIAAHSANLLAFFVGNQLQPSSLPQVNAYFLLSTVLAFVVLAVLAVAGLLARRWTAAIAGLLAGVVGALSGTLVQASASGTPIDGTVWMSILATLGGLNLLFLVAFTVAAATLGRRIALSLAPAREEREAPARRIAIIRLPTPNLGDGELTHLERVPVDQVAAEAQYEEYVDALEDAGWEIVQAAFAPEHPDSVFVEDAVVVFGSHAVLARSGAESRRGESAGAEEAARALDLTVHRLEAPATLDGGDVLKIGRTVYVGRGGRTNAEGVAALRSILRPLGWTVVAVPLTKALHLKSAVTALPDGTVIGWEPVVDEPRLFPSFLPMPEEPGAHVVVLDDDTLLMAASAPRSAELLRGLGYTVVAVDISEFEKLEGCVTCLSVRVR</sequence>
<evidence type="ECO:0000256" key="5">
    <source>
        <dbReference type="SAM" id="Phobius"/>
    </source>
</evidence>